<dbReference type="Proteomes" id="UP000248627">
    <property type="component" value="Unassembled WGS sequence"/>
</dbReference>
<evidence type="ECO:0000313" key="2">
    <source>
        <dbReference type="Proteomes" id="UP000248627"/>
    </source>
</evidence>
<name>A0A2W2CK63_9ACTN</name>
<reference evidence="1 2" key="1">
    <citation type="submission" date="2018-01" db="EMBL/GenBank/DDBJ databases">
        <title>Draft genome sequence of Jishengella endophytica.</title>
        <authorList>
            <person name="Sahin N."/>
            <person name="Ay H."/>
            <person name="Saygin H."/>
        </authorList>
    </citation>
    <scope>NUCLEOTIDE SEQUENCE [LARGE SCALE GENOMIC DNA]</scope>
    <source>
        <strain evidence="1 2">DSM 45430</strain>
    </source>
</reference>
<keyword evidence="2" id="KW-1185">Reference proteome</keyword>
<organism evidence="1 2">
    <name type="scientific">Micromonospora endophytica</name>
    <dbReference type="NCBI Taxonomy" id="515350"/>
    <lineage>
        <taxon>Bacteria</taxon>
        <taxon>Bacillati</taxon>
        <taxon>Actinomycetota</taxon>
        <taxon>Actinomycetes</taxon>
        <taxon>Micromonosporales</taxon>
        <taxon>Micromonosporaceae</taxon>
        <taxon>Micromonospora</taxon>
    </lineage>
</organism>
<dbReference type="RefSeq" id="WP_111244448.1">
    <property type="nucleotide sequence ID" value="NZ_AP023358.1"/>
</dbReference>
<gene>
    <name evidence="1" type="primary">fxsA</name>
    <name evidence="1" type="ORF">C1I93_17945</name>
</gene>
<protein>
    <submittedName>
        <fullName evidence="1">FXSXX-COOH protein</fullName>
    </submittedName>
</protein>
<dbReference type="NCBIfam" id="TIGR04268">
    <property type="entry name" value="FxSxx-COOH"/>
    <property type="match status" value="1"/>
</dbReference>
<dbReference type="InterPro" id="IPR026334">
    <property type="entry name" value="FxSxx-COOH"/>
</dbReference>
<proteinExistence type="predicted"/>
<evidence type="ECO:0000313" key="1">
    <source>
        <dbReference type="EMBL" id="PZF93414.1"/>
    </source>
</evidence>
<accession>A0A2W2CK63</accession>
<dbReference type="AlphaFoldDB" id="A0A2W2CK63"/>
<comment type="caution">
    <text evidence="1">The sequence shown here is derived from an EMBL/GenBank/DDBJ whole genome shotgun (WGS) entry which is preliminary data.</text>
</comment>
<sequence length="56" mass="6026">MDTTEDGPVGVLADLSDVSLADLPELDKSAFGHSLRRILEEIDRPQDAVAGWNSAM</sequence>
<dbReference type="OrthoDB" id="3298550at2"/>
<dbReference type="EMBL" id="POTX01000122">
    <property type="protein sequence ID" value="PZF93414.1"/>
    <property type="molecule type" value="Genomic_DNA"/>
</dbReference>